<dbReference type="PROSITE" id="PS50048">
    <property type="entry name" value="ZN2_CY6_FUNGAL_2"/>
    <property type="match status" value="1"/>
</dbReference>
<feature type="domain" description="Zn(2)-C6 fungal-type" evidence="7">
    <location>
        <begin position="20"/>
        <end position="50"/>
    </location>
</feature>
<dbReference type="PANTHER" id="PTHR36206">
    <property type="entry name" value="ASPERCRYPTIN BIOSYNTHESIS CLUSTER-SPECIFIC TRANSCRIPTION REGULATOR ATNN-RELATED"/>
    <property type="match status" value="1"/>
</dbReference>
<dbReference type="OrthoDB" id="3145928at2759"/>
<gene>
    <name evidence="8" type="ORF">BDV25DRAFT_149993</name>
</gene>
<proteinExistence type="predicted"/>
<evidence type="ECO:0000259" key="7">
    <source>
        <dbReference type="PROSITE" id="PS50048"/>
    </source>
</evidence>
<dbReference type="SUPFAM" id="SSF57701">
    <property type="entry name" value="Zn2/Cys6 DNA-binding domain"/>
    <property type="match status" value="1"/>
</dbReference>
<dbReference type="InterPro" id="IPR036864">
    <property type="entry name" value="Zn2-C6_fun-type_DNA-bd_sf"/>
</dbReference>
<dbReference type="InterPro" id="IPR052360">
    <property type="entry name" value="Transcr_Regulatory_Proteins"/>
</dbReference>
<dbReference type="GO" id="GO:0009893">
    <property type="term" value="P:positive regulation of metabolic process"/>
    <property type="evidence" value="ECO:0007669"/>
    <property type="project" value="UniProtKB-ARBA"/>
</dbReference>
<reference evidence="8 9" key="1">
    <citation type="submission" date="2019-04" db="EMBL/GenBank/DDBJ databases">
        <title>Friends and foes A comparative genomics study of 23 Aspergillus species from section Flavi.</title>
        <authorList>
            <consortium name="DOE Joint Genome Institute"/>
            <person name="Kjaerbolling I."/>
            <person name="Vesth T."/>
            <person name="Frisvad J.C."/>
            <person name="Nybo J.L."/>
            <person name="Theobald S."/>
            <person name="Kildgaard S."/>
            <person name="Isbrandt T."/>
            <person name="Kuo A."/>
            <person name="Sato A."/>
            <person name="Lyhne E.K."/>
            <person name="Kogle M.E."/>
            <person name="Wiebenga A."/>
            <person name="Kun R.S."/>
            <person name="Lubbers R.J."/>
            <person name="Makela M.R."/>
            <person name="Barry K."/>
            <person name="Chovatia M."/>
            <person name="Clum A."/>
            <person name="Daum C."/>
            <person name="Haridas S."/>
            <person name="He G."/>
            <person name="LaButti K."/>
            <person name="Lipzen A."/>
            <person name="Mondo S."/>
            <person name="Riley R."/>
            <person name="Salamov A."/>
            <person name="Simmons B.A."/>
            <person name="Magnuson J.K."/>
            <person name="Henrissat B."/>
            <person name="Mortensen U.H."/>
            <person name="Larsen T.O."/>
            <person name="Devries R.P."/>
            <person name="Grigoriev I.V."/>
            <person name="Machida M."/>
            <person name="Baker S.E."/>
            <person name="Andersen M.R."/>
        </authorList>
    </citation>
    <scope>NUCLEOTIDE SEQUENCE [LARGE SCALE GENOMIC DNA]</scope>
    <source>
        <strain evidence="8 9">IBT 18842</strain>
    </source>
</reference>
<dbReference type="GO" id="GO:0000981">
    <property type="term" value="F:DNA-binding transcription factor activity, RNA polymerase II-specific"/>
    <property type="evidence" value="ECO:0007669"/>
    <property type="project" value="InterPro"/>
</dbReference>
<dbReference type="GO" id="GO:0003677">
    <property type="term" value="F:DNA binding"/>
    <property type="evidence" value="ECO:0007669"/>
    <property type="project" value="UniProtKB-KW"/>
</dbReference>
<protein>
    <recommendedName>
        <fullName evidence="7">Zn(2)-C6 fungal-type domain-containing protein</fullName>
    </recommendedName>
</protein>
<dbReference type="Gene3D" id="4.10.240.10">
    <property type="entry name" value="Zn(2)-C6 fungal-type DNA-binding domain"/>
    <property type="match status" value="1"/>
</dbReference>
<keyword evidence="3" id="KW-0805">Transcription regulation</keyword>
<keyword evidence="5" id="KW-0804">Transcription</keyword>
<keyword evidence="1" id="KW-0479">Metal-binding</keyword>
<dbReference type="PROSITE" id="PS00463">
    <property type="entry name" value="ZN2_CY6_FUNGAL_1"/>
    <property type="match status" value="1"/>
</dbReference>
<evidence type="ECO:0000256" key="3">
    <source>
        <dbReference type="ARBA" id="ARBA00023015"/>
    </source>
</evidence>
<evidence type="ECO:0000313" key="8">
    <source>
        <dbReference type="EMBL" id="KAE8153117.1"/>
    </source>
</evidence>
<dbReference type="AlphaFoldDB" id="A0A5N6U3A0"/>
<dbReference type="SMART" id="SM00066">
    <property type="entry name" value="GAL4"/>
    <property type="match status" value="1"/>
</dbReference>
<dbReference type="GO" id="GO:0008270">
    <property type="term" value="F:zinc ion binding"/>
    <property type="evidence" value="ECO:0007669"/>
    <property type="project" value="InterPro"/>
</dbReference>
<keyword evidence="2" id="KW-0862">Zinc</keyword>
<evidence type="ECO:0000256" key="2">
    <source>
        <dbReference type="ARBA" id="ARBA00022833"/>
    </source>
</evidence>
<dbReference type="Proteomes" id="UP000325780">
    <property type="component" value="Unassembled WGS sequence"/>
</dbReference>
<dbReference type="PANTHER" id="PTHR36206:SF14">
    <property type="entry name" value="ZN(2)-C6 FUNGAL-TYPE DOMAIN-CONTAINING PROTEIN-RELATED"/>
    <property type="match status" value="1"/>
</dbReference>
<evidence type="ECO:0000313" key="9">
    <source>
        <dbReference type="Proteomes" id="UP000325780"/>
    </source>
</evidence>
<evidence type="ECO:0000256" key="5">
    <source>
        <dbReference type="ARBA" id="ARBA00023163"/>
    </source>
</evidence>
<dbReference type="InterPro" id="IPR001138">
    <property type="entry name" value="Zn2Cys6_DnaBD"/>
</dbReference>
<evidence type="ECO:0000256" key="6">
    <source>
        <dbReference type="ARBA" id="ARBA00023242"/>
    </source>
</evidence>
<accession>A0A5N6U3A0</accession>
<evidence type="ECO:0000256" key="4">
    <source>
        <dbReference type="ARBA" id="ARBA00023125"/>
    </source>
</evidence>
<sequence>MSPLASLKGSPIRPKRSRRGCRTCKIRKVKCGEEKPNCIRCTSTGRKCEYEGKALGTFSSASSATSMLDSPLSLSPNTVWRERRSFAYYFQHAAPFVGGSLDVDFWRVIVPQVCRSEPAVWDAIIAISALFESPDPCPDLALERGREIRTLNQNHRDALTWYSRSVSAVRQRIERGDVDIFVGLVSCILFICIEALQGALAEAAQLYDQGIRLICALRAQTASGTVPAAKIAWLEDTIVPIFVYLGAIGYSIALVPVGSLLPCSDPAMALEFPSLKLARDIIILLAAEIQIFQRVCDDNFVQSHASQVSQDLKLRQMVLSAKLKKWHLAFINLKESLRKRNALTPQDIGTGALLFSYHETLFIMLGTCMSPSQITTDAYLPNFQNIVDQCGIALDATAQSDSTQPPFTFGISVGLPLWFTSLRCRDPRIRRAAVALLRRAPQVQGLYKCAAGVSLAETVMMLEEKDGIESSPNSLHPGTVETTPAVFVPEEARLGPIGVIDLDNGIPPDMTDEEVHKWNQRGCRNFLRISRDQCDLASDTWQRVHEYILLDH</sequence>
<dbReference type="CDD" id="cd00067">
    <property type="entry name" value="GAL4"/>
    <property type="match status" value="1"/>
</dbReference>
<organism evidence="8 9">
    <name type="scientific">Aspergillus avenaceus</name>
    <dbReference type="NCBI Taxonomy" id="36643"/>
    <lineage>
        <taxon>Eukaryota</taxon>
        <taxon>Fungi</taxon>
        <taxon>Dikarya</taxon>
        <taxon>Ascomycota</taxon>
        <taxon>Pezizomycotina</taxon>
        <taxon>Eurotiomycetes</taxon>
        <taxon>Eurotiomycetidae</taxon>
        <taxon>Eurotiales</taxon>
        <taxon>Aspergillaceae</taxon>
        <taxon>Aspergillus</taxon>
        <taxon>Aspergillus subgen. Circumdati</taxon>
    </lineage>
</organism>
<name>A0A5N6U3A0_ASPAV</name>
<keyword evidence="4" id="KW-0238">DNA-binding</keyword>
<dbReference type="Pfam" id="PF00172">
    <property type="entry name" value="Zn_clus"/>
    <property type="match status" value="1"/>
</dbReference>
<keyword evidence="9" id="KW-1185">Reference proteome</keyword>
<keyword evidence="6" id="KW-0539">Nucleus</keyword>
<evidence type="ECO:0000256" key="1">
    <source>
        <dbReference type="ARBA" id="ARBA00022723"/>
    </source>
</evidence>
<dbReference type="EMBL" id="ML742043">
    <property type="protein sequence ID" value="KAE8153117.1"/>
    <property type="molecule type" value="Genomic_DNA"/>
</dbReference>